<dbReference type="Proteomes" id="UP000603904">
    <property type="component" value="Unassembled WGS sequence"/>
</dbReference>
<evidence type="ECO:0000313" key="3">
    <source>
        <dbReference type="Proteomes" id="UP000603904"/>
    </source>
</evidence>
<dbReference type="InterPro" id="IPR029058">
    <property type="entry name" value="AB_hydrolase_fold"/>
</dbReference>
<gene>
    <name evidence="2" type="ORF">Mco01_57370</name>
</gene>
<feature type="domain" description="AB hydrolase-1" evidence="1">
    <location>
        <begin position="78"/>
        <end position="297"/>
    </location>
</feature>
<dbReference type="GO" id="GO:0016787">
    <property type="term" value="F:hydrolase activity"/>
    <property type="evidence" value="ECO:0007669"/>
    <property type="project" value="UniProtKB-KW"/>
</dbReference>
<dbReference type="InterPro" id="IPR000073">
    <property type="entry name" value="AB_hydrolase_1"/>
</dbReference>
<dbReference type="PANTHER" id="PTHR37017">
    <property type="entry name" value="AB HYDROLASE-1 DOMAIN-CONTAINING PROTEIN-RELATED"/>
    <property type="match status" value="1"/>
</dbReference>
<dbReference type="EMBL" id="BOOC01000032">
    <property type="protein sequence ID" value="GIH42737.1"/>
    <property type="molecule type" value="Genomic_DNA"/>
</dbReference>
<evidence type="ECO:0000259" key="1">
    <source>
        <dbReference type="Pfam" id="PF12697"/>
    </source>
</evidence>
<dbReference type="PANTHER" id="PTHR37017:SF11">
    <property type="entry name" value="ESTERASE_LIPASE_THIOESTERASE DOMAIN-CONTAINING PROTEIN"/>
    <property type="match status" value="1"/>
</dbReference>
<sequence>MSAQVRWFARYLRAGLGWFRAFPPGSCSPSSTERWIPIMMNRPLRRRGALITLAVLALFTLGVPASAASRPVRPKPTIVLVHGAWADASSWSDVTGLLQRLGYTVLAAPNPLRGLGSDAAYLSAFLDQRTSGPVVLVGHSYGGAVVTNAAGTDPDVKALVYVNAFAPDKGETVLGLQGGGDPSALFDVVAYPGAPAGDVDLYIKQAVFPQAFAGDLPAATAARLAAGQRPIALSALQEPSGAPAWKTLPSWYLVGTKDGILPPSLQLTMANRAHSHVTEVAASHLSMLSRPQAVVDVIVAAARSVR</sequence>
<dbReference type="SUPFAM" id="SSF53474">
    <property type="entry name" value="alpha/beta-Hydrolases"/>
    <property type="match status" value="1"/>
</dbReference>
<comment type="caution">
    <text evidence="2">The sequence shown here is derived from an EMBL/GenBank/DDBJ whole genome shotgun (WGS) entry which is preliminary data.</text>
</comment>
<keyword evidence="3" id="KW-1185">Reference proteome</keyword>
<dbReference type="InterPro" id="IPR052897">
    <property type="entry name" value="Sec-Metab_Biosynth_Hydrolase"/>
</dbReference>
<protein>
    <submittedName>
        <fullName evidence="2">Alpha/beta hydrolase</fullName>
    </submittedName>
</protein>
<dbReference type="RefSeq" id="WP_239103967.1">
    <property type="nucleotide sequence ID" value="NZ_BAAAGP010000019.1"/>
</dbReference>
<keyword evidence="2" id="KW-0378">Hydrolase</keyword>
<accession>A0ABQ4G6M7</accession>
<reference evidence="2 3" key="1">
    <citation type="submission" date="2021-01" db="EMBL/GenBank/DDBJ databases">
        <title>Whole genome shotgun sequence of Microbispora corallina NBRC 16416.</title>
        <authorList>
            <person name="Komaki H."/>
            <person name="Tamura T."/>
        </authorList>
    </citation>
    <scope>NUCLEOTIDE SEQUENCE [LARGE SCALE GENOMIC DNA]</scope>
    <source>
        <strain evidence="2 3">NBRC 16416</strain>
    </source>
</reference>
<name>A0ABQ4G6M7_9ACTN</name>
<proteinExistence type="predicted"/>
<evidence type="ECO:0000313" key="2">
    <source>
        <dbReference type="EMBL" id="GIH42737.1"/>
    </source>
</evidence>
<dbReference type="Pfam" id="PF12697">
    <property type="entry name" value="Abhydrolase_6"/>
    <property type="match status" value="1"/>
</dbReference>
<organism evidence="2 3">
    <name type="scientific">Microbispora corallina</name>
    <dbReference type="NCBI Taxonomy" id="83302"/>
    <lineage>
        <taxon>Bacteria</taxon>
        <taxon>Bacillati</taxon>
        <taxon>Actinomycetota</taxon>
        <taxon>Actinomycetes</taxon>
        <taxon>Streptosporangiales</taxon>
        <taxon>Streptosporangiaceae</taxon>
        <taxon>Microbispora</taxon>
    </lineage>
</organism>
<dbReference type="Gene3D" id="3.40.50.1820">
    <property type="entry name" value="alpha/beta hydrolase"/>
    <property type="match status" value="1"/>
</dbReference>